<protein>
    <submittedName>
        <fullName evidence="1">Uncharacterized protein</fullName>
    </submittedName>
</protein>
<keyword evidence="2" id="KW-1185">Reference proteome</keyword>
<reference evidence="2" key="1">
    <citation type="journal article" date="2012" name="Nat. Biotechnol.">
        <title>Reference genome sequence of the model plant Setaria.</title>
        <authorList>
            <person name="Bennetzen J.L."/>
            <person name="Schmutz J."/>
            <person name="Wang H."/>
            <person name="Percifield R."/>
            <person name="Hawkins J."/>
            <person name="Pontaroli A.C."/>
            <person name="Estep M."/>
            <person name="Feng L."/>
            <person name="Vaughn J.N."/>
            <person name="Grimwood J."/>
            <person name="Jenkins J."/>
            <person name="Barry K."/>
            <person name="Lindquist E."/>
            <person name="Hellsten U."/>
            <person name="Deshpande S."/>
            <person name="Wang X."/>
            <person name="Wu X."/>
            <person name="Mitros T."/>
            <person name="Triplett J."/>
            <person name="Yang X."/>
            <person name="Ye C.Y."/>
            <person name="Mauro-Herrera M."/>
            <person name="Wang L."/>
            <person name="Li P."/>
            <person name="Sharma M."/>
            <person name="Sharma R."/>
            <person name="Ronald P.C."/>
            <person name="Panaud O."/>
            <person name="Kellogg E.A."/>
            <person name="Brutnell T.P."/>
            <person name="Doust A.N."/>
            <person name="Tuskan G.A."/>
            <person name="Rokhsar D."/>
            <person name="Devos K.M."/>
        </authorList>
    </citation>
    <scope>NUCLEOTIDE SEQUENCE [LARGE SCALE GENOMIC DNA]</scope>
    <source>
        <strain evidence="2">cv. Yugu1</strain>
    </source>
</reference>
<proteinExistence type="predicted"/>
<sequence>MDVIDWGSVFIPCWLLCLEGLCSQKFKIP</sequence>
<accession>K3XUL5</accession>
<evidence type="ECO:0000313" key="1">
    <source>
        <dbReference type="EnsemblPlants" id="KQL05022"/>
    </source>
</evidence>
<dbReference type="Gramene" id="KQL05022">
    <property type="protein sequence ID" value="KQL05022"/>
    <property type="gene ID" value="SETIT_005622mg"/>
</dbReference>
<name>K3XUL5_SETIT</name>
<dbReference type="InParanoid" id="K3XUL5"/>
<dbReference type="EMBL" id="AGNK02002959">
    <property type="status" value="NOT_ANNOTATED_CDS"/>
    <property type="molecule type" value="Genomic_DNA"/>
</dbReference>
<dbReference type="AlphaFoldDB" id="K3XUL5"/>
<evidence type="ECO:0000313" key="2">
    <source>
        <dbReference type="Proteomes" id="UP000004995"/>
    </source>
</evidence>
<reference evidence="1" key="2">
    <citation type="submission" date="2018-08" db="UniProtKB">
        <authorList>
            <consortium name="EnsemblPlants"/>
        </authorList>
    </citation>
    <scope>IDENTIFICATION</scope>
    <source>
        <strain evidence="1">Yugu1</strain>
    </source>
</reference>
<dbReference type="HOGENOM" id="CLU_3411209_0_0_1"/>
<organism evidence="1 2">
    <name type="scientific">Setaria italica</name>
    <name type="common">Foxtail millet</name>
    <name type="synonym">Panicum italicum</name>
    <dbReference type="NCBI Taxonomy" id="4555"/>
    <lineage>
        <taxon>Eukaryota</taxon>
        <taxon>Viridiplantae</taxon>
        <taxon>Streptophyta</taxon>
        <taxon>Embryophyta</taxon>
        <taxon>Tracheophyta</taxon>
        <taxon>Spermatophyta</taxon>
        <taxon>Magnoliopsida</taxon>
        <taxon>Liliopsida</taxon>
        <taxon>Poales</taxon>
        <taxon>Poaceae</taxon>
        <taxon>PACMAD clade</taxon>
        <taxon>Panicoideae</taxon>
        <taxon>Panicodae</taxon>
        <taxon>Paniceae</taxon>
        <taxon>Cenchrinae</taxon>
        <taxon>Setaria</taxon>
    </lineage>
</organism>
<dbReference type="EnsemblPlants" id="KQL05022">
    <property type="protein sequence ID" value="KQL05022"/>
    <property type="gene ID" value="SETIT_005622mg"/>
</dbReference>
<dbReference type="Proteomes" id="UP000004995">
    <property type="component" value="Unassembled WGS sequence"/>
</dbReference>